<dbReference type="RefSeq" id="WP_256400157.1">
    <property type="nucleotide sequence ID" value="NZ_JANHJR010000002.1"/>
</dbReference>
<dbReference type="Proteomes" id="UP001597034">
    <property type="component" value="Unassembled WGS sequence"/>
</dbReference>
<evidence type="ECO:0000259" key="2">
    <source>
        <dbReference type="Pfam" id="PF24007"/>
    </source>
</evidence>
<evidence type="ECO:0000313" key="3">
    <source>
        <dbReference type="EMBL" id="MFD1644915.1"/>
    </source>
</evidence>
<name>A0ABD6DHV7_9EURY</name>
<organism evidence="3 4">
    <name type="scientific">Haloarchaeobius litoreus</name>
    <dbReference type="NCBI Taxonomy" id="755306"/>
    <lineage>
        <taxon>Archaea</taxon>
        <taxon>Methanobacteriati</taxon>
        <taxon>Methanobacteriota</taxon>
        <taxon>Stenosarchaea group</taxon>
        <taxon>Halobacteria</taxon>
        <taxon>Halobacteriales</taxon>
        <taxon>Halorubellaceae</taxon>
        <taxon>Haloarchaeobius</taxon>
    </lineage>
</organism>
<dbReference type="Pfam" id="PF24007">
    <property type="entry name" value="DUF7321"/>
    <property type="match status" value="1"/>
</dbReference>
<proteinExistence type="predicted"/>
<reference evidence="3 4" key="1">
    <citation type="journal article" date="2019" name="Int. J. Syst. Evol. Microbiol.">
        <title>The Global Catalogue of Microorganisms (GCM) 10K type strain sequencing project: providing services to taxonomists for standard genome sequencing and annotation.</title>
        <authorList>
            <consortium name="The Broad Institute Genomics Platform"/>
            <consortium name="The Broad Institute Genome Sequencing Center for Infectious Disease"/>
            <person name="Wu L."/>
            <person name="Ma J."/>
        </authorList>
    </citation>
    <scope>NUCLEOTIDE SEQUENCE [LARGE SCALE GENOMIC DNA]</scope>
    <source>
        <strain evidence="3 4">CGMCC 1.10390</strain>
    </source>
</reference>
<evidence type="ECO:0000256" key="1">
    <source>
        <dbReference type="SAM" id="Phobius"/>
    </source>
</evidence>
<evidence type="ECO:0000313" key="4">
    <source>
        <dbReference type="Proteomes" id="UP001597034"/>
    </source>
</evidence>
<dbReference type="EMBL" id="JBHUDO010000001">
    <property type="protein sequence ID" value="MFD1644915.1"/>
    <property type="molecule type" value="Genomic_DNA"/>
</dbReference>
<dbReference type="InterPro" id="IPR055745">
    <property type="entry name" value="DUF7321"/>
</dbReference>
<protein>
    <recommendedName>
        <fullName evidence="2">DUF7321 domain-containing protein</fullName>
    </recommendedName>
</protein>
<dbReference type="AlphaFoldDB" id="A0ABD6DHV7"/>
<gene>
    <name evidence="3" type="ORF">ACFSBL_04385</name>
</gene>
<keyword evidence="1" id="KW-1133">Transmembrane helix</keyword>
<feature type="domain" description="DUF7321" evidence="2">
    <location>
        <begin position="5"/>
        <end position="160"/>
    </location>
</feature>
<keyword evidence="1" id="KW-0812">Transmembrane</keyword>
<feature type="transmembrane region" description="Helical" evidence="1">
    <location>
        <begin position="42"/>
        <end position="62"/>
    </location>
</feature>
<comment type="caution">
    <text evidence="3">The sequence shown here is derived from an EMBL/GenBank/DDBJ whole genome shotgun (WGS) entry which is preliminary data.</text>
</comment>
<feature type="transmembrane region" description="Helical" evidence="1">
    <location>
        <begin position="135"/>
        <end position="157"/>
    </location>
</feature>
<feature type="transmembrane region" description="Helical" evidence="1">
    <location>
        <begin position="6"/>
        <end position="30"/>
    </location>
</feature>
<keyword evidence="1" id="KW-0472">Membrane</keyword>
<sequence>MVEDLTVATVALTMVSASFPFYLYGAWIMIDTEIVTWDVLVYHLKFIVVGLTLNTLPVVLWMGPRLINEEQFGGLAALHSFLGLQAYALLLFALTGIYHILQAKRRLNLYDDPDPDIALDEIHENMPAWRFRLRVGVFGYVIFWILAYVVGIMRYVVLYQIF</sequence>
<keyword evidence="4" id="KW-1185">Reference proteome</keyword>
<feature type="transmembrane region" description="Helical" evidence="1">
    <location>
        <begin position="82"/>
        <end position="101"/>
    </location>
</feature>
<accession>A0ABD6DHV7</accession>